<proteinExistence type="predicted"/>
<feature type="region of interest" description="Disordered" evidence="1">
    <location>
        <begin position="97"/>
        <end position="123"/>
    </location>
</feature>
<evidence type="ECO:0000313" key="2">
    <source>
        <dbReference type="EMBL" id="GGR20862.1"/>
    </source>
</evidence>
<evidence type="ECO:0000256" key="1">
    <source>
        <dbReference type="SAM" id="MobiDB-lite"/>
    </source>
</evidence>
<organism evidence="2 3">
    <name type="scientific">Streptomyces cinereoruber</name>
    <dbReference type="NCBI Taxonomy" id="67260"/>
    <lineage>
        <taxon>Bacteria</taxon>
        <taxon>Bacillati</taxon>
        <taxon>Actinomycetota</taxon>
        <taxon>Actinomycetes</taxon>
        <taxon>Kitasatosporales</taxon>
        <taxon>Streptomycetaceae</taxon>
        <taxon>Streptomyces</taxon>
    </lineage>
</organism>
<sequence>MEPIGWSPTFSYSGPLGGPGAEVAAAPLGTRLAAAPWRWGRETRVGGAGHRCTEVFVVVHPISDLTPEYMERLEQITDAVRLWAVLYAAPAVPAPVRGRRTRQYPGGRPNSPRAVRPHRSRRR</sequence>
<evidence type="ECO:0000313" key="3">
    <source>
        <dbReference type="Proteomes" id="UP000642014"/>
    </source>
</evidence>
<reference evidence="2 3" key="1">
    <citation type="journal article" date="2014" name="Int. J. Syst. Evol. Microbiol.">
        <title>Complete genome sequence of Corynebacterium casei LMG S-19264T (=DSM 44701T), isolated from a smear-ripened cheese.</title>
        <authorList>
            <consortium name="US DOE Joint Genome Institute (JGI-PGF)"/>
            <person name="Walter F."/>
            <person name="Albersmeier A."/>
            <person name="Kalinowski J."/>
            <person name="Ruckert C."/>
        </authorList>
    </citation>
    <scope>NUCLEOTIDE SEQUENCE [LARGE SCALE GENOMIC DNA]</scope>
    <source>
        <strain evidence="2 3">JCM 4205</strain>
    </source>
</reference>
<dbReference type="Proteomes" id="UP000642014">
    <property type="component" value="Unassembled WGS sequence"/>
</dbReference>
<dbReference type="EMBL" id="BMSJ01000003">
    <property type="protein sequence ID" value="GGR20862.1"/>
    <property type="molecule type" value="Genomic_DNA"/>
</dbReference>
<gene>
    <name evidence="2" type="ORF">GCM10010497_24010</name>
</gene>
<accession>A0AAV4KGR7</accession>
<comment type="caution">
    <text evidence="2">The sequence shown here is derived from an EMBL/GenBank/DDBJ whole genome shotgun (WGS) entry which is preliminary data.</text>
</comment>
<name>A0AAV4KGR7_9ACTN</name>
<dbReference type="AlphaFoldDB" id="A0AAV4KGR7"/>
<protein>
    <submittedName>
        <fullName evidence="2">Uncharacterized protein</fullName>
    </submittedName>
</protein>